<feature type="transmembrane region" description="Helical" evidence="2">
    <location>
        <begin position="204"/>
        <end position="226"/>
    </location>
</feature>
<evidence type="ECO:0000256" key="1">
    <source>
        <dbReference type="SAM" id="MobiDB-lite"/>
    </source>
</evidence>
<dbReference type="EMBL" id="CP053085">
    <property type="protein sequence ID" value="QJR35607.1"/>
    <property type="molecule type" value="Genomic_DNA"/>
</dbReference>
<sequence length="542" mass="57759">MTAFADPRVRMRDALRQLVEQDPTAWDGPSLLILRNRLLDFTGSDARPLAELLIEALRRGFRERLPEGALESARWDALVAPFVMQWSAERFVQPDMARWAVECWGYALRTIQPEQLRIAPPPKREPIAALAARLNATAASSGVQAARSAGLQLAGAPRANPRGPTRAAPARVVASGPARSATPYKPYTPYSPRARVAAPAMNPWIARGMVGVLGLMGLGVIVQAAIATRNAPAVPTERVATVSVAPPTADARAGAANALVPTISNRVVPPSLTGGVTINAPANPGVPSITRAMLPTGADSGRMLFVDPARRAVGDSRQANIPMVASQATYDEVHLEDGTTMRGRVEIVRAGAVIFRDLRTGLRHELRKEEINEIITEFGTPVRFRANAVRSAGGPPRTRAMVTAATNAGLRARGVGGSYRIRYAAPVAVGSSECASVWSRAPDAVDRAIVRHLPGADTLTLAFDAGDNFPSNVDADGFFASTFRIVPDQARTSTALTTRLTGQFRANGSLALTVNIVFFRRVRSGADLACTVTVKAEGQRES</sequence>
<name>A0A6M4IQ27_9BACT</name>
<protein>
    <submittedName>
        <fullName evidence="3">Uncharacterized protein</fullName>
    </submittedName>
</protein>
<dbReference type="RefSeq" id="WP_171225039.1">
    <property type="nucleotide sequence ID" value="NZ_CP053085.1"/>
</dbReference>
<dbReference type="KEGG" id="ggr:HKW67_08840"/>
<evidence type="ECO:0000256" key="2">
    <source>
        <dbReference type="SAM" id="Phobius"/>
    </source>
</evidence>
<organism evidence="3 4">
    <name type="scientific">Gemmatimonas groenlandica</name>
    <dbReference type="NCBI Taxonomy" id="2732249"/>
    <lineage>
        <taxon>Bacteria</taxon>
        <taxon>Pseudomonadati</taxon>
        <taxon>Gemmatimonadota</taxon>
        <taxon>Gemmatimonadia</taxon>
        <taxon>Gemmatimonadales</taxon>
        <taxon>Gemmatimonadaceae</taxon>
        <taxon>Gemmatimonas</taxon>
    </lineage>
</organism>
<keyword evidence="2" id="KW-0812">Transmembrane</keyword>
<gene>
    <name evidence="3" type="ORF">HKW67_08840</name>
</gene>
<dbReference type="Proteomes" id="UP000500938">
    <property type="component" value="Chromosome"/>
</dbReference>
<feature type="region of interest" description="Disordered" evidence="1">
    <location>
        <begin position="154"/>
        <end position="174"/>
    </location>
</feature>
<proteinExistence type="predicted"/>
<evidence type="ECO:0000313" key="3">
    <source>
        <dbReference type="EMBL" id="QJR35607.1"/>
    </source>
</evidence>
<reference evidence="3 4" key="1">
    <citation type="submission" date="2020-05" db="EMBL/GenBank/DDBJ databases">
        <title>Complete genome sequence of Gemmatimonas greenlandica TET16.</title>
        <authorList>
            <person name="Zeng Y."/>
        </authorList>
    </citation>
    <scope>NUCLEOTIDE SEQUENCE [LARGE SCALE GENOMIC DNA]</scope>
    <source>
        <strain evidence="3 4">TET16</strain>
    </source>
</reference>
<accession>A0A6M4IQ27</accession>
<keyword evidence="4" id="KW-1185">Reference proteome</keyword>
<keyword evidence="2" id="KW-0472">Membrane</keyword>
<evidence type="ECO:0000313" key="4">
    <source>
        <dbReference type="Proteomes" id="UP000500938"/>
    </source>
</evidence>
<dbReference type="AlphaFoldDB" id="A0A6M4IQ27"/>
<keyword evidence="2" id="KW-1133">Transmembrane helix</keyword>